<feature type="transmembrane region" description="Helical" evidence="7">
    <location>
        <begin position="44"/>
        <end position="67"/>
    </location>
</feature>
<name>A0A8H5ZGG9_COCSA</name>
<feature type="transmembrane region" description="Helical" evidence="7">
    <location>
        <begin position="122"/>
        <end position="145"/>
    </location>
</feature>
<sequence>MVNAAGLLRETNALVSRAGGIHVPPEVIASWPTPNHISPEERTWGAPVALSILLVVTLLVYVARMWARLTMTKNAGVDDALISVSMIFLIGLSISAILGVKIYGFQWHMWDQTPTTKNTTTYVTMAIELTYMISTTLIKISILLFYRRLTGSLTNRFVYLVWACIAACILYFVSFIILIFFACSVAVGRKDCAEEGPFIVSVTTVSTVQDLVICLLPAFLIRNLQMPKRQKLAVCGIFGLGLVTTICGIMRLYYAIYLYYFTYDATWYAYYGWIWTVLEADLGLICASAPALRVFFRHSLGLMSSSTGNPRSRANKTSSDVLSNRATHSGQLTRNGGRKDLESQGDHIYLDSIIVERGLSSRTQERDDASQKSDSSTRNLTTIIHGPMLK</sequence>
<feature type="transmembrane region" description="Helical" evidence="7">
    <location>
        <begin position="199"/>
        <end position="220"/>
    </location>
</feature>
<comment type="similarity">
    <text evidence="5">Belongs to the SAT4 family.</text>
</comment>
<evidence type="ECO:0000256" key="7">
    <source>
        <dbReference type="SAM" id="Phobius"/>
    </source>
</evidence>
<dbReference type="Pfam" id="PF20684">
    <property type="entry name" value="Fung_rhodopsin"/>
    <property type="match status" value="1"/>
</dbReference>
<dbReference type="OMA" id="DATWYAY"/>
<gene>
    <name evidence="9" type="ORF">GGP41_005475</name>
</gene>
<evidence type="ECO:0000256" key="1">
    <source>
        <dbReference type="ARBA" id="ARBA00004141"/>
    </source>
</evidence>
<dbReference type="InterPro" id="IPR052337">
    <property type="entry name" value="SAT4-like"/>
</dbReference>
<feature type="compositionally biased region" description="Polar residues" evidence="6">
    <location>
        <begin position="372"/>
        <end position="382"/>
    </location>
</feature>
<evidence type="ECO:0000313" key="10">
    <source>
        <dbReference type="Proteomes" id="UP000624244"/>
    </source>
</evidence>
<protein>
    <recommendedName>
        <fullName evidence="8">Rhodopsin domain-containing protein</fullName>
    </recommendedName>
</protein>
<organism evidence="9 10">
    <name type="scientific">Cochliobolus sativus</name>
    <name type="common">Common root rot and spot blotch fungus</name>
    <name type="synonym">Bipolaris sorokiniana</name>
    <dbReference type="NCBI Taxonomy" id="45130"/>
    <lineage>
        <taxon>Eukaryota</taxon>
        <taxon>Fungi</taxon>
        <taxon>Dikarya</taxon>
        <taxon>Ascomycota</taxon>
        <taxon>Pezizomycotina</taxon>
        <taxon>Dothideomycetes</taxon>
        <taxon>Pleosporomycetidae</taxon>
        <taxon>Pleosporales</taxon>
        <taxon>Pleosporineae</taxon>
        <taxon>Pleosporaceae</taxon>
        <taxon>Bipolaris</taxon>
    </lineage>
</organism>
<keyword evidence="3 7" id="KW-1133">Transmembrane helix</keyword>
<dbReference type="GO" id="GO:0016020">
    <property type="term" value="C:membrane"/>
    <property type="evidence" value="ECO:0007669"/>
    <property type="project" value="UniProtKB-SubCell"/>
</dbReference>
<feature type="domain" description="Rhodopsin" evidence="8">
    <location>
        <begin position="63"/>
        <end position="297"/>
    </location>
</feature>
<feature type="region of interest" description="Disordered" evidence="6">
    <location>
        <begin position="306"/>
        <end position="342"/>
    </location>
</feature>
<dbReference type="PANTHER" id="PTHR33048">
    <property type="entry name" value="PTH11-LIKE INTEGRAL MEMBRANE PROTEIN (AFU_ORTHOLOGUE AFUA_5G11245)"/>
    <property type="match status" value="1"/>
</dbReference>
<proteinExistence type="inferred from homology"/>
<evidence type="ECO:0000256" key="6">
    <source>
        <dbReference type="SAM" id="MobiDB-lite"/>
    </source>
</evidence>
<feature type="compositionally biased region" description="Polar residues" evidence="6">
    <location>
        <begin position="306"/>
        <end position="334"/>
    </location>
</feature>
<feature type="transmembrane region" description="Helical" evidence="7">
    <location>
        <begin position="232"/>
        <end position="260"/>
    </location>
</feature>
<evidence type="ECO:0000259" key="8">
    <source>
        <dbReference type="Pfam" id="PF20684"/>
    </source>
</evidence>
<evidence type="ECO:0000256" key="2">
    <source>
        <dbReference type="ARBA" id="ARBA00022692"/>
    </source>
</evidence>
<keyword evidence="4 7" id="KW-0472">Membrane</keyword>
<comment type="subcellular location">
    <subcellularLocation>
        <location evidence="1">Membrane</location>
        <topology evidence="1">Multi-pass membrane protein</topology>
    </subcellularLocation>
</comment>
<feature type="region of interest" description="Disordered" evidence="6">
    <location>
        <begin position="361"/>
        <end position="390"/>
    </location>
</feature>
<evidence type="ECO:0000256" key="5">
    <source>
        <dbReference type="ARBA" id="ARBA00038359"/>
    </source>
</evidence>
<feature type="transmembrane region" description="Helical" evidence="7">
    <location>
        <begin position="157"/>
        <end position="187"/>
    </location>
</feature>
<dbReference type="Proteomes" id="UP000624244">
    <property type="component" value="Unassembled WGS sequence"/>
</dbReference>
<feature type="transmembrane region" description="Helical" evidence="7">
    <location>
        <begin position="272"/>
        <end position="296"/>
    </location>
</feature>
<comment type="caution">
    <text evidence="9">The sequence shown here is derived from an EMBL/GenBank/DDBJ whole genome shotgun (WGS) entry which is preliminary data.</text>
</comment>
<dbReference type="InterPro" id="IPR049326">
    <property type="entry name" value="Rhodopsin_dom_fungi"/>
</dbReference>
<dbReference type="PANTHER" id="PTHR33048:SF129">
    <property type="entry name" value="INTEGRAL MEMBRANE PROTEIN-RELATED"/>
    <property type="match status" value="1"/>
</dbReference>
<dbReference type="AlphaFoldDB" id="A0A8H5ZGG9"/>
<evidence type="ECO:0000313" key="9">
    <source>
        <dbReference type="EMBL" id="KAF5850013.1"/>
    </source>
</evidence>
<evidence type="ECO:0000256" key="3">
    <source>
        <dbReference type="ARBA" id="ARBA00022989"/>
    </source>
</evidence>
<evidence type="ECO:0000256" key="4">
    <source>
        <dbReference type="ARBA" id="ARBA00023136"/>
    </source>
</evidence>
<feature type="transmembrane region" description="Helical" evidence="7">
    <location>
        <begin position="79"/>
        <end position="102"/>
    </location>
</feature>
<accession>A0A8H5ZGG9</accession>
<dbReference type="EMBL" id="WNKQ01000008">
    <property type="protein sequence ID" value="KAF5850013.1"/>
    <property type="molecule type" value="Genomic_DNA"/>
</dbReference>
<reference evidence="9" key="1">
    <citation type="submission" date="2019-11" db="EMBL/GenBank/DDBJ databases">
        <title>Bipolaris sorokiniana Genome sequencing.</title>
        <authorList>
            <person name="Wang H."/>
        </authorList>
    </citation>
    <scope>NUCLEOTIDE SEQUENCE</scope>
</reference>
<keyword evidence="2 7" id="KW-0812">Transmembrane</keyword>